<protein>
    <submittedName>
        <fullName evidence="5">Sugar kinase</fullName>
    </submittedName>
</protein>
<name>A0A9J6RFI8_9BACI</name>
<evidence type="ECO:0000313" key="6">
    <source>
        <dbReference type="Proteomes" id="UP001084197"/>
    </source>
</evidence>
<gene>
    <name evidence="5" type="ORF">OWO01_14050</name>
</gene>
<keyword evidence="6" id="KW-1185">Reference proteome</keyword>
<dbReference type="GO" id="GO:0016301">
    <property type="term" value="F:kinase activity"/>
    <property type="evidence" value="ECO:0007669"/>
    <property type="project" value="UniProtKB-KW"/>
</dbReference>
<dbReference type="InterPro" id="IPR011611">
    <property type="entry name" value="PfkB_dom"/>
</dbReference>
<sequence>MKNILTFGEILVRLSSNQGKRLSEANTLHVNYGGAEANVAVSLAQYGYRTSIFSRIPDHEISKGILHYLKGYDVNTNLIQLKGTRIGTYYLEVGAGNRSSKVIYDRAHTSITELTPEDLDYETIFKDQELLHVTGITPALSDNLVQVTECLFKEAKARGILISFDFNYRAKLWSKETAGQVFKRLLSYVDICSCAELDFIHLLGYEQESERLSYPERLTTYYKKLSKEYDNIAVLFSTKRENLSASTNQLTGYFYTKGQLYESPLFSIDHIIDRVGGGDAFVSGVLHGYLSNWNEQNIIDFATAASVLKHTILGDANIVTEEEVNNMLNNGSQINR</sequence>
<evidence type="ECO:0000256" key="3">
    <source>
        <dbReference type="ARBA" id="ARBA00022777"/>
    </source>
</evidence>
<dbReference type="SUPFAM" id="SSF53613">
    <property type="entry name" value="Ribokinase-like"/>
    <property type="match status" value="1"/>
</dbReference>
<dbReference type="Pfam" id="PF00294">
    <property type="entry name" value="PfkB"/>
    <property type="match status" value="1"/>
</dbReference>
<dbReference type="Proteomes" id="UP001084197">
    <property type="component" value="Unassembled WGS sequence"/>
</dbReference>
<dbReference type="CDD" id="cd01166">
    <property type="entry name" value="KdgK"/>
    <property type="match status" value="1"/>
</dbReference>
<dbReference type="EMBL" id="JAPRAT010000033">
    <property type="protein sequence ID" value="MCZ0704327.1"/>
    <property type="molecule type" value="Genomic_DNA"/>
</dbReference>
<reference evidence="5" key="1">
    <citation type="submission" date="2022-11" db="EMBL/GenBank/DDBJ databases">
        <title>WGS of Natronobacillus azotifigens 24KS-1, an anaerobic diazotrophic haloalkaliphile from soda-rich habitats.</title>
        <authorList>
            <person name="Sorokin D.Y."/>
            <person name="Merkel A.Y."/>
        </authorList>
    </citation>
    <scope>NUCLEOTIDE SEQUENCE</scope>
    <source>
        <strain evidence="5">24KS-1</strain>
    </source>
</reference>
<dbReference type="PANTHER" id="PTHR43320">
    <property type="entry name" value="SUGAR KINASE"/>
    <property type="match status" value="1"/>
</dbReference>
<keyword evidence="3 5" id="KW-0418">Kinase</keyword>
<comment type="caution">
    <text evidence="5">The sequence shown here is derived from an EMBL/GenBank/DDBJ whole genome shotgun (WGS) entry which is preliminary data.</text>
</comment>
<dbReference type="InterPro" id="IPR052700">
    <property type="entry name" value="Carb_kinase_PfkB-like"/>
</dbReference>
<evidence type="ECO:0000256" key="2">
    <source>
        <dbReference type="ARBA" id="ARBA00022679"/>
    </source>
</evidence>
<dbReference type="PANTHER" id="PTHR43320:SF2">
    <property type="entry name" value="2-DEHYDRO-3-DEOXYGLUCONOKINASE_2-DEHYDRO-3-DEOXYGALACTONOKINASE"/>
    <property type="match status" value="1"/>
</dbReference>
<evidence type="ECO:0000259" key="4">
    <source>
        <dbReference type="Pfam" id="PF00294"/>
    </source>
</evidence>
<dbReference type="AlphaFoldDB" id="A0A9J6RFI8"/>
<dbReference type="Gene3D" id="3.40.1190.20">
    <property type="match status" value="1"/>
</dbReference>
<keyword evidence="2" id="KW-0808">Transferase</keyword>
<proteinExistence type="inferred from homology"/>
<evidence type="ECO:0000256" key="1">
    <source>
        <dbReference type="ARBA" id="ARBA00010688"/>
    </source>
</evidence>
<comment type="similarity">
    <text evidence="1">Belongs to the carbohydrate kinase PfkB family.</text>
</comment>
<organism evidence="5 6">
    <name type="scientific">Natronobacillus azotifigens</name>
    <dbReference type="NCBI Taxonomy" id="472978"/>
    <lineage>
        <taxon>Bacteria</taxon>
        <taxon>Bacillati</taxon>
        <taxon>Bacillota</taxon>
        <taxon>Bacilli</taxon>
        <taxon>Bacillales</taxon>
        <taxon>Bacillaceae</taxon>
        <taxon>Natronobacillus</taxon>
    </lineage>
</organism>
<feature type="domain" description="Carbohydrate kinase PfkB" evidence="4">
    <location>
        <begin position="1"/>
        <end position="309"/>
    </location>
</feature>
<accession>A0A9J6RFI8</accession>
<dbReference type="RefSeq" id="WP_268781096.1">
    <property type="nucleotide sequence ID" value="NZ_JAPRAT010000033.1"/>
</dbReference>
<evidence type="ECO:0000313" key="5">
    <source>
        <dbReference type="EMBL" id="MCZ0704327.1"/>
    </source>
</evidence>
<dbReference type="InterPro" id="IPR029056">
    <property type="entry name" value="Ribokinase-like"/>
</dbReference>